<reference evidence="1" key="1">
    <citation type="submission" date="2014-05" db="EMBL/GenBank/DDBJ databases">
        <authorList>
            <person name="Chronopoulou M."/>
        </authorList>
    </citation>
    <scope>NUCLEOTIDE SEQUENCE</scope>
    <source>
        <tissue evidence="1">Whole organism</tissue>
    </source>
</reference>
<proteinExistence type="predicted"/>
<dbReference type="AlphaFoldDB" id="A0A0K2TEM1"/>
<organism evidence="1">
    <name type="scientific">Lepeophtheirus salmonis</name>
    <name type="common">Salmon louse</name>
    <name type="synonym">Caligus salmonis</name>
    <dbReference type="NCBI Taxonomy" id="72036"/>
    <lineage>
        <taxon>Eukaryota</taxon>
        <taxon>Metazoa</taxon>
        <taxon>Ecdysozoa</taxon>
        <taxon>Arthropoda</taxon>
        <taxon>Crustacea</taxon>
        <taxon>Multicrustacea</taxon>
        <taxon>Hexanauplia</taxon>
        <taxon>Copepoda</taxon>
        <taxon>Siphonostomatoida</taxon>
        <taxon>Caligidae</taxon>
        <taxon>Lepeophtheirus</taxon>
    </lineage>
</organism>
<feature type="non-terminal residue" evidence="1">
    <location>
        <position position="1"/>
    </location>
</feature>
<name>A0A0K2TEM1_LEPSM</name>
<sequence length="64" mass="7281">QNCKKINLQSLIPFSEIQSPLERIRVHSKHDWEHLKSFVPRVQGPSLSISTSVSENKSSHSSIQ</sequence>
<dbReference type="EMBL" id="HACA01007107">
    <property type="protein sequence ID" value="CDW24468.1"/>
    <property type="molecule type" value="Transcribed_RNA"/>
</dbReference>
<accession>A0A0K2TEM1</accession>
<evidence type="ECO:0000313" key="1">
    <source>
        <dbReference type="EMBL" id="CDW24468.1"/>
    </source>
</evidence>
<protein>
    <submittedName>
        <fullName evidence="1">Uncharacterized protein</fullName>
    </submittedName>
</protein>